<keyword evidence="4" id="KW-0574">Periplasm</keyword>
<dbReference type="RefSeq" id="WP_075197257.1">
    <property type="nucleotide sequence ID" value="NZ_CP187984.1"/>
</dbReference>
<reference evidence="9" key="1">
    <citation type="submission" date="2016-12" db="EMBL/GenBank/DDBJ databases">
        <title>Analysis of the Molecular Diversity Among Cronobacter Species Isolated from Filth Flies Using a Pan Genomic DNA Microarray.</title>
        <authorList>
            <person name="Pava-Ripoll M."/>
            <person name="Tall B."/>
            <person name="Farber J."/>
            <person name="Fanning S."/>
            <person name="Lehner A."/>
            <person name="Stephan R."/>
            <person name="Pagotto F."/>
            <person name="Iverson C."/>
            <person name="Ziobro G."/>
            <person name="Miller A."/>
            <person name="Pearson R."/>
            <person name="Yan Q."/>
            <person name="Kim M."/>
            <person name="Jeong S."/>
            <person name="Park J."/>
            <person name="Jun S."/>
            <person name="Choi H."/>
            <person name="Chung T."/>
            <person name="Yoo Y."/>
            <person name="Park E."/>
            <person name="Hwang S."/>
            <person name="Lee B."/>
            <person name="Sathyamoorthy V."/>
            <person name="Carter L."/>
            <person name="Mammel M."/>
            <person name="Jackson S."/>
            <person name="Kothary M."/>
            <person name="Patel I."/>
            <person name="Grim C."/>
            <person name="Gopinath G."/>
            <person name="Gangiredla J."/>
            <person name="Chase H."/>
        </authorList>
    </citation>
    <scope>NUCLEOTIDE SEQUENCE [LARGE SCALE GENOMIC DNA]</scope>
    <source>
        <strain evidence="9">MOD1-Sh41s</strain>
    </source>
</reference>
<accession>A0A2T7BB11</accession>
<dbReference type="PRINTS" id="PR00969">
    <property type="entry name" value="CHAPERONPILI"/>
</dbReference>
<comment type="subcellular location">
    <subcellularLocation>
        <location evidence="1">Periplasm</location>
    </subcellularLocation>
</comment>
<dbReference type="InterPro" id="IPR016148">
    <property type="entry name" value="Pili_assmbl_chaperone_C"/>
</dbReference>
<dbReference type="GO" id="GO:0071555">
    <property type="term" value="P:cell wall organization"/>
    <property type="evidence" value="ECO:0007669"/>
    <property type="project" value="InterPro"/>
</dbReference>
<feature type="domain" description="Pili assembly chaperone N-terminal" evidence="7">
    <location>
        <begin position="23"/>
        <end position="142"/>
    </location>
</feature>
<comment type="caution">
    <text evidence="9">The sequence shown here is derived from an EMBL/GenBank/DDBJ whole genome shotgun (WGS) entry which is preliminary data.</text>
</comment>
<dbReference type="Pfam" id="PF00345">
    <property type="entry name" value="PapD_N"/>
    <property type="match status" value="1"/>
</dbReference>
<evidence type="ECO:0000259" key="8">
    <source>
        <dbReference type="Pfam" id="PF02753"/>
    </source>
</evidence>
<dbReference type="Gene3D" id="2.60.40.10">
    <property type="entry name" value="Immunoglobulins"/>
    <property type="match status" value="2"/>
</dbReference>
<evidence type="ECO:0000313" key="9">
    <source>
        <dbReference type="EMBL" id="PUX27117.1"/>
    </source>
</evidence>
<evidence type="ECO:0000256" key="5">
    <source>
        <dbReference type="ARBA" id="ARBA00023186"/>
    </source>
</evidence>
<dbReference type="InterPro" id="IPR013783">
    <property type="entry name" value="Ig-like_fold"/>
</dbReference>
<comment type="similarity">
    <text evidence="2">Belongs to the periplasmic pilus chaperone family.</text>
</comment>
<feature type="signal peptide" evidence="6">
    <location>
        <begin position="1"/>
        <end position="21"/>
    </location>
</feature>
<keyword evidence="3 6" id="KW-0732">Signal</keyword>
<evidence type="ECO:0000256" key="1">
    <source>
        <dbReference type="ARBA" id="ARBA00004418"/>
    </source>
</evidence>
<dbReference type="PANTHER" id="PTHR30251">
    <property type="entry name" value="PILUS ASSEMBLY CHAPERONE"/>
    <property type="match status" value="1"/>
</dbReference>
<gene>
    <name evidence="9" type="ORF">BS411_01585</name>
</gene>
<keyword evidence="5" id="KW-0143">Chaperone</keyword>
<dbReference type="InterPro" id="IPR001829">
    <property type="entry name" value="Pili_assmbl_chaperone_bac"/>
</dbReference>
<evidence type="ECO:0000256" key="2">
    <source>
        <dbReference type="ARBA" id="ARBA00007399"/>
    </source>
</evidence>
<proteinExistence type="inferred from homology"/>
<sequence>MKKLILTTLLAASCWSGIAGAALTLNADRLVYNEKDGDASVTVHSNEDRAYLIQSWLDAGDSTVKKDLPFVVTPPLFRLAPKSDNVIRVVYLGNGLPADRESLFWLDVKGVPGLTDEESKVENRMVLAINNRIKFFFRPAGLKGDPGEGVKNAHWSHNGNNLTVENSSPYYLVLSKIVADKESIQVSVVDNNTVIPPFGKKSYKLKHAPANGTSVEWNGINDFGVTSQTFTQHLE</sequence>
<dbReference type="SUPFAM" id="SSF49354">
    <property type="entry name" value="PapD-like"/>
    <property type="match status" value="1"/>
</dbReference>
<dbReference type="Pfam" id="PF02753">
    <property type="entry name" value="PapD_C"/>
    <property type="match status" value="1"/>
</dbReference>
<protein>
    <submittedName>
        <fullName evidence="9">Molecular chaperone</fullName>
    </submittedName>
</protein>
<dbReference type="SUPFAM" id="SSF49584">
    <property type="entry name" value="Periplasmic chaperone C-domain"/>
    <property type="match status" value="1"/>
</dbReference>
<organism evidence="9">
    <name type="scientific">Cronobacter turicensis</name>
    <dbReference type="NCBI Taxonomy" id="413502"/>
    <lineage>
        <taxon>Bacteria</taxon>
        <taxon>Pseudomonadati</taxon>
        <taxon>Pseudomonadota</taxon>
        <taxon>Gammaproteobacteria</taxon>
        <taxon>Enterobacterales</taxon>
        <taxon>Enterobacteriaceae</taxon>
        <taxon>Cronobacter</taxon>
    </lineage>
</organism>
<feature type="chain" id="PRO_5015463287" evidence="6">
    <location>
        <begin position="22"/>
        <end position="235"/>
    </location>
</feature>
<dbReference type="GO" id="GO:0030288">
    <property type="term" value="C:outer membrane-bounded periplasmic space"/>
    <property type="evidence" value="ECO:0007669"/>
    <property type="project" value="InterPro"/>
</dbReference>
<evidence type="ECO:0000256" key="3">
    <source>
        <dbReference type="ARBA" id="ARBA00022729"/>
    </source>
</evidence>
<dbReference type="EMBL" id="MSAG01000001">
    <property type="protein sequence ID" value="PUX27117.1"/>
    <property type="molecule type" value="Genomic_DNA"/>
</dbReference>
<evidence type="ECO:0000256" key="6">
    <source>
        <dbReference type="SAM" id="SignalP"/>
    </source>
</evidence>
<dbReference type="InterPro" id="IPR036316">
    <property type="entry name" value="Pili_assmbl_chap_C_dom_sf"/>
</dbReference>
<dbReference type="InterPro" id="IPR008962">
    <property type="entry name" value="PapD-like_sf"/>
</dbReference>
<dbReference type="InterPro" id="IPR016147">
    <property type="entry name" value="Pili_assmbl_chaperone_N"/>
</dbReference>
<dbReference type="OrthoDB" id="9131059at2"/>
<feature type="domain" description="Pili assembly chaperone C-terminal" evidence="8">
    <location>
        <begin position="164"/>
        <end position="226"/>
    </location>
</feature>
<evidence type="ECO:0000256" key="4">
    <source>
        <dbReference type="ARBA" id="ARBA00022764"/>
    </source>
</evidence>
<dbReference type="PANTHER" id="PTHR30251:SF2">
    <property type="entry name" value="FIMBRIAL CHAPERONE YADV-RELATED"/>
    <property type="match status" value="1"/>
</dbReference>
<dbReference type="AlphaFoldDB" id="A0A2T7BB11"/>
<dbReference type="InterPro" id="IPR050643">
    <property type="entry name" value="Periplasmic_pilus_chap"/>
</dbReference>
<name>A0A2T7BB11_9ENTR</name>
<evidence type="ECO:0000259" key="7">
    <source>
        <dbReference type="Pfam" id="PF00345"/>
    </source>
</evidence>